<evidence type="ECO:0000256" key="4">
    <source>
        <dbReference type="ARBA" id="ARBA00022801"/>
    </source>
</evidence>
<dbReference type="EMBL" id="RQFA01000024">
    <property type="protein sequence ID" value="TGK36209.1"/>
    <property type="molecule type" value="Genomic_DNA"/>
</dbReference>
<dbReference type="GO" id="GO:0008233">
    <property type="term" value="F:peptidase activity"/>
    <property type="evidence" value="ECO:0007669"/>
    <property type="project" value="UniProtKB-KW"/>
</dbReference>
<dbReference type="PANTHER" id="PTHR13604">
    <property type="entry name" value="DC12-RELATED"/>
    <property type="match status" value="1"/>
</dbReference>
<organism evidence="9 10">
    <name type="scientific">Leptospira gomenensis</name>
    <dbReference type="NCBI Taxonomy" id="2484974"/>
    <lineage>
        <taxon>Bacteria</taxon>
        <taxon>Pseudomonadati</taxon>
        <taxon>Spirochaetota</taxon>
        <taxon>Spirochaetia</taxon>
        <taxon>Leptospirales</taxon>
        <taxon>Leptospiraceae</taxon>
        <taxon>Leptospira</taxon>
    </lineage>
</organism>
<evidence type="ECO:0000256" key="1">
    <source>
        <dbReference type="ARBA" id="ARBA00008136"/>
    </source>
</evidence>
<dbReference type="InterPro" id="IPR003738">
    <property type="entry name" value="SRAP"/>
</dbReference>
<dbReference type="PANTHER" id="PTHR13604:SF0">
    <property type="entry name" value="ABASIC SITE PROCESSING PROTEIN HMCES"/>
    <property type="match status" value="1"/>
</dbReference>
<evidence type="ECO:0000256" key="7">
    <source>
        <dbReference type="ARBA" id="ARBA00023239"/>
    </source>
</evidence>
<dbReference type="Proteomes" id="UP000298277">
    <property type="component" value="Unassembled WGS sequence"/>
</dbReference>
<dbReference type="GO" id="GO:0006508">
    <property type="term" value="P:proteolysis"/>
    <property type="evidence" value="ECO:0007669"/>
    <property type="project" value="UniProtKB-KW"/>
</dbReference>
<evidence type="ECO:0000256" key="3">
    <source>
        <dbReference type="ARBA" id="ARBA00022763"/>
    </source>
</evidence>
<dbReference type="GO" id="GO:0003697">
    <property type="term" value="F:single-stranded DNA binding"/>
    <property type="evidence" value="ECO:0007669"/>
    <property type="project" value="InterPro"/>
</dbReference>
<dbReference type="RefSeq" id="WP_135595537.1">
    <property type="nucleotide sequence ID" value="NZ_RQEZ01000086.1"/>
</dbReference>
<proteinExistence type="inferred from homology"/>
<evidence type="ECO:0000256" key="5">
    <source>
        <dbReference type="ARBA" id="ARBA00023124"/>
    </source>
</evidence>
<name>A0A5F1YGZ9_9LEPT</name>
<gene>
    <name evidence="9" type="ORF">EHQ17_04660</name>
</gene>
<comment type="similarity">
    <text evidence="1 8">Belongs to the SOS response-associated peptidase family.</text>
</comment>
<dbReference type="GO" id="GO:0106300">
    <property type="term" value="P:protein-DNA covalent cross-linking repair"/>
    <property type="evidence" value="ECO:0007669"/>
    <property type="project" value="InterPro"/>
</dbReference>
<dbReference type="AlphaFoldDB" id="A0A5F1YGZ9"/>
<dbReference type="GO" id="GO:0016829">
    <property type="term" value="F:lyase activity"/>
    <property type="evidence" value="ECO:0007669"/>
    <property type="project" value="UniProtKB-KW"/>
</dbReference>
<dbReference type="OrthoDB" id="9782620at2"/>
<dbReference type="EC" id="3.4.-.-" evidence="8"/>
<keyword evidence="6" id="KW-0238">DNA-binding</keyword>
<keyword evidence="2 8" id="KW-0645">Protease</keyword>
<keyword evidence="7" id="KW-0456">Lyase</keyword>
<keyword evidence="4 8" id="KW-0378">Hydrolase</keyword>
<protein>
    <recommendedName>
        <fullName evidence="8">Abasic site processing protein</fullName>
        <ecNumber evidence="8">3.4.-.-</ecNumber>
    </recommendedName>
</protein>
<reference evidence="9" key="1">
    <citation type="journal article" date="2019" name="PLoS Negl. Trop. Dis.">
        <title>Revisiting the worldwide diversity of Leptospira species in the environment.</title>
        <authorList>
            <person name="Vincent A.T."/>
            <person name="Schiettekatte O."/>
            <person name="Bourhy P."/>
            <person name="Veyrier F.J."/>
            <person name="Picardeau M."/>
        </authorList>
    </citation>
    <scope>NUCLEOTIDE SEQUENCE [LARGE SCALE GENOMIC DNA]</scope>
    <source>
        <strain evidence="9">201800299</strain>
    </source>
</reference>
<accession>A0A5F1YGZ9</accession>
<keyword evidence="5" id="KW-0190">Covalent protein-DNA linkage</keyword>
<dbReference type="InterPro" id="IPR036590">
    <property type="entry name" value="SRAP-like"/>
</dbReference>
<evidence type="ECO:0000256" key="8">
    <source>
        <dbReference type="RuleBase" id="RU364100"/>
    </source>
</evidence>
<evidence type="ECO:0000313" key="9">
    <source>
        <dbReference type="EMBL" id="TGK36209.1"/>
    </source>
</evidence>
<keyword evidence="3" id="KW-0227">DNA damage</keyword>
<keyword evidence="10" id="KW-1185">Reference proteome</keyword>
<dbReference type="Gene3D" id="3.90.1680.10">
    <property type="entry name" value="SOS response associated peptidase-like"/>
    <property type="match status" value="1"/>
</dbReference>
<evidence type="ECO:0000313" key="10">
    <source>
        <dbReference type="Proteomes" id="UP000298277"/>
    </source>
</evidence>
<evidence type="ECO:0000256" key="6">
    <source>
        <dbReference type="ARBA" id="ARBA00023125"/>
    </source>
</evidence>
<dbReference type="Pfam" id="PF02586">
    <property type="entry name" value="SRAP"/>
    <property type="match status" value="1"/>
</dbReference>
<evidence type="ECO:0000256" key="2">
    <source>
        <dbReference type="ARBA" id="ARBA00022670"/>
    </source>
</evidence>
<dbReference type="SUPFAM" id="SSF143081">
    <property type="entry name" value="BB1717-like"/>
    <property type="match status" value="1"/>
</dbReference>
<sequence>MCNKFAQLVTKPDGTQHWIRPSYDAPTTLYDGKTHSDLMRKSEMKYPKNPVEVIYRAKSGIEKMNSFQWGRPLPDKSKVVNNTRIENITTHWSKYSDNRVLIPITHFQEYKEESGLRKPFNIWFNDFPIAYMAGLAGTHFPEDKNQEPIRWVSLITQEACSKMRLIHNSGDNRFRQPCLVKPSAWDFWLSDKHYGEETFFKLCQGYLSEEITAEEEEIPGSQMGLFTNPT</sequence>
<comment type="caution">
    <text evidence="9">The sequence shown here is derived from an EMBL/GenBank/DDBJ whole genome shotgun (WGS) entry which is preliminary data.</text>
</comment>